<feature type="region of interest" description="Disordered" evidence="4">
    <location>
        <begin position="1"/>
        <end position="29"/>
    </location>
</feature>
<dbReference type="Gene3D" id="2.130.10.10">
    <property type="entry name" value="YVTN repeat-like/Quinoprotein amine dehydrogenase"/>
    <property type="match status" value="1"/>
</dbReference>
<evidence type="ECO:0000256" key="1">
    <source>
        <dbReference type="ARBA" id="ARBA00022574"/>
    </source>
</evidence>
<dbReference type="InterPro" id="IPR015943">
    <property type="entry name" value="WD40/YVTN_repeat-like_dom_sf"/>
</dbReference>
<evidence type="ECO:0000313" key="6">
    <source>
        <dbReference type="Proteomes" id="UP000703661"/>
    </source>
</evidence>
<dbReference type="Pfam" id="PF00400">
    <property type="entry name" value="WD40"/>
    <property type="match status" value="1"/>
</dbReference>
<accession>A0A9P6MTA6</accession>
<dbReference type="Proteomes" id="UP000703661">
    <property type="component" value="Unassembled WGS sequence"/>
</dbReference>
<evidence type="ECO:0000313" key="5">
    <source>
        <dbReference type="EMBL" id="KAG0012663.1"/>
    </source>
</evidence>
<proteinExistence type="predicted"/>
<evidence type="ECO:0000256" key="4">
    <source>
        <dbReference type="SAM" id="MobiDB-lite"/>
    </source>
</evidence>
<dbReference type="EMBL" id="JAAAID010000952">
    <property type="protein sequence ID" value="KAG0012663.1"/>
    <property type="molecule type" value="Genomic_DNA"/>
</dbReference>
<protein>
    <recommendedName>
        <fullName evidence="7">WD40 repeat-like protein</fullName>
    </recommendedName>
</protein>
<dbReference type="PANTHER" id="PTHR44019">
    <property type="entry name" value="WD REPEAT-CONTAINING PROTEIN 55"/>
    <property type="match status" value="1"/>
</dbReference>
<dbReference type="PROSITE" id="PS50294">
    <property type="entry name" value="WD_REPEATS_REGION"/>
    <property type="match status" value="1"/>
</dbReference>
<dbReference type="PANTHER" id="PTHR44019:SF8">
    <property type="entry name" value="POC1 CENTRIOLAR PROTEIN HOMOLOG"/>
    <property type="match status" value="1"/>
</dbReference>
<dbReference type="SUPFAM" id="SSF50978">
    <property type="entry name" value="WD40 repeat-like"/>
    <property type="match status" value="1"/>
</dbReference>
<keyword evidence="1 3" id="KW-0853">WD repeat</keyword>
<comment type="caution">
    <text evidence="5">The sequence shown here is derived from an EMBL/GenBank/DDBJ whole genome shotgun (WGS) entry which is preliminary data.</text>
</comment>
<dbReference type="InterPro" id="IPR001680">
    <property type="entry name" value="WD40_rpt"/>
</dbReference>
<dbReference type="SMART" id="SM00320">
    <property type="entry name" value="WD40"/>
    <property type="match status" value="3"/>
</dbReference>
<organism evidence="5 6">
    <name type="scientific">Entomortierella chlamydospora</name>
    <dbReference type="NCBI Taxonomy" id="101097"/>
    <lineage>
        <taxon>Eukaryota</taxon>
        <taxon>Fungi</taxon>
        <taxon>Fungi incertae sedis</taxon>
        <taxon>Mucoromycota</taxon>
        <taxon>Mortierellomycotina</taxon>
        <taxon>Mortierellomycetes</taxon>
        <taxon>Mortierellales</taxon>
        <taxon>Mortierellaceae</taxon>
        <taxon>Entomortierella</taxon>
    </lineage>
</organism>
<feature type="compositionally biased region" description="Polar residues" evidence="4">
    <location>
        <begin position="1"/>
        <end position="10"/>
    </location>
</feature>
<sequence>MGQARVTSVSAHELSRRDQSTLDGQGETGENRSALTQLHSDAHSTIVQFKGSIILISGPCGLVHLWKIKESTVLDVATSGTRQPEYWQTYRSSRPNNISPLQDYSSTSLITCLSLDTSTGKTVQDWQKVMVGYDSGHFSIFEYSEGATLPKEGVTSMGESLREIGNTVHLSAWSEVGGIVAASFHYPILTTCSDDGAISIYMIHEEPSRCQPHHWCRLLHRLYGTSTGSPIGVSLDRISPIGNANRWRTLVSFGLELYDGSWTVRLQETEFDERYILRSVEIGTDAHQDGENVDMEERYGSSLPDYFKSSSPDMTSSCVPSAGHVRIGTISAIGISWPFVVTTHSDNTLNVFQMARKSDWESDSGQKHSASQQYAYSSPHKEILRFQHLSTLYGHCGAVSSVSIESQSGRLVSASMDRSIKVWTMTMKNQEGQLEQQRVHRCVVSMSDINKSWTESGQVTKEEGLGLTWVGSDDEKIVSMNCDGTVKVWQFC</sequence>
<keyword evidence="2" id="KW-0677">Repeat</keyword>
<dbReference type="OrthoDB" id="3219396at2759"/>
<evidence type="ECO:0008006" key="7">
    <source>
        <dbReference type="Google" id="ProtNLM"/>
    </source>
</evidence>
<dbReference type="InterPro" id="IPR036322">
    <property type="entry name" value="WD40_repeat_dom_sf"/>
</dbReference>
<feature type="repeat" description="WD" evidence="3">
    <location>
        <begin position="392"/>
        <end position="425"/>
    </location>
</feature>
<dbReference type="PROSITE" id="PS50082">
    <property type="entry name" value="WD_REPEATS_2"/>
    <property type="match status" value="1"/>
</dbReference>
<dbReference type="AlphaFoldDB" id="A0A9P6MTA6"/>
<evidence type="ECO:0000256" key="2">
    <source>
        <dbReference type="ARBA" id="ARBA00022737"/>
    </source>
</evidence>
<keyword evidence="6" id="KW-1185">Reference proteome</keyword>
<dbReference type="InterPro" id="IPR050505">
    <property type="entry name" value="WDR55/POC1"/>
</dbReference>
<name>A0A9P6MTA6_9FUNG</name>
<dbReference type="Pfam" id="PF25499">
    <property type="entry name" value="Beta-prop_pof12"/>
    <property type="match status" value="1"/>
</dbReference>
<reference evidence="5" key="1">
    <citation type="journal article" date="2020" name="Fungal Divers.">
        <title>Resolving the Mortierellaceae phylogeny through synthesis of multi-gene phylogenetics and phylogenomics.</title>
        <authorList>
            <person name="Vandepol N."/>
            <person name="Liber J."/>
            <person name="Desiro A."/>
            <person name="Na H."/>
            <person name="Kennedy M."/>
            <person name="Barry K."/>
            <person name="Grigoriev I.V."/>
            <person name="Miller A.N."/>
            <person name="O'Donnell K."/>
            <person name="Stajich J.E."/>
            <person name="Bonito G."/>
        </authorList>
    </citation>
    <scope>NUCLEOTIDE SEQUENCE</scope>
    <source>
        <strain evidence="5">NRRL 2769</strain>
    </source>
</reference>
<gene>
    <name evidence="5" type="ORF">BGZ80_011598</name>
</gene>
<evidence type="ECO:0000256" key="3">
    <source>
        <dbReference type="PROSITE-ProRule" id="PRU00221"/>
    </source>
</evidence>